<dbReference type="InterPro" id="IPR044068">
    <property type="entry name" value="CB"/>
</dbReference>
<dbReference type="InterPro" id="IPR050808">
    <property type="entry name" value="Phage_Integrase"/>
</dbReference>
<comment type="caution">
    <text evidence="9">The sequence shown here is derived from an EMBL/GenBank/DDBJ whole genome shotgun (WGS) entry which is preliminary data.</text>
</comment>
<dbReference type="PROSITE" id="PS51900">
    <property type="entry name" value="CB"/>
    <property type="match status" value="1"/>
</dbReference>
<name>A0A2W5M1N7_ANCNO</name>
<dbReference type="Pfam" id="PF13356">
    <property type="entry name" value="Arm-DNA-bind_3"/>
    <property type="match status" value="1"/>
</dbReference>
<feature type="region of interest" description="Disordered" evidence="6">
    <location>
        <begin position="74"/>
        <end position="103"/>
    </location>
</feature>
<dbReference type="InterPro" id="IPR013762">
    <property type="entry name" value="Integrase-like_cat_sf"/>
</dbReference>
<dbReference type="Gene3D" id="3.30.160.390">
    <property type="entry name" value="Integrase, DNA-binding domain"/>
    <property type="match status" value="1"/>
</dbReference>
<dbReference type="GO" id="GO:0015074">
    <property type="term" value="P:DNA integration"/>
    <property type="evidence" value="ECO:0007669"/>
    <property type="project" value="UniProtKB-KW"/>
</dbReference>
<dbReference type="PROSITE" id="PS51898">
    <property type="entry name" value="TYR_RECOMBINASE"/>
    <property type="match status" value="1"/>
</dbReference>
<evidence type="ECO:0000259" key="7">
    <source>
        <dbReference type="PROSITE" id="PS51898"/>
    </source>
</evidence>
<keyword evidence="2" id="KW-0229">DNA integration</keyword>
<keyword evidence="3 5" id="KW-0238">DNA-binding</keyword>
<dbReference type="InterPro" id="IPR038488">
    <property type="entry name" value="Integrase_DNA-bd_sf"/>
</dbReference>
<dbReference type="Proteomes" id="UP000249577">
    <property type="component" value="Unassembled WGS sequence"/>
</dbReference>
<evidence type="ECO:0000256" key="2">
    <source>
        <dbReference type="ARBA" id="ARBA00022908"/>
    </source>
</evidence>
<dbReference type="InterPro" id="IPR011010">
    <property type="entry name" value="DNA_brk_join_enz"/>
</dbReference>
<dbReference type="InterPro" id="IPR053876">
    <property type="entry name" value="Phage_int_M"/>
</dbReference>
<protein>
    <submittedName>
        <fullName evidence="9">Integrase</fullName>
    </submittedName>
</protein>
<sequence length="414" mass="46057">MPLTDVQIRKAKPAEKPYKLNDGNGLHLYVSAAGGKTWRYRYEFEGKELLLTIGRYPAISLADAREERAAARAALKAGRNPTAEKQRIRSKATVNSEPEPSGPTFEAVAREWYDLNKGQWTDTHSGDVLRSLEKDIFPGLGDKPIASLDAPTTLGELRKIEARGAVETARRIRQRMSAVFAYAIASGIATHDPAAQVTKAMAPIVRKGRQPAITDLEGVQEVLRRGEGAPAHPVTKLALRLLALTAIRPGELRGARWDELQDLDGRSPRWVIPAERMKMKKEHEVPLSRQAVDAIKALKPLSGRGVLLFPMSRHAHKPLSENAIGYLLNRAGYHGRHVPHGWRAAFSTIMNERFPADRPIIDLMLAHSPKDKVEGAYNRAEHMDRRRELAQLWADLLMVKQASTDEILSALRHG</sequence>
<dbReference type="PANTHER" id="PTHR30629">
    <property type="entry name" value="PROPHAGE INTEGRASE"/>
    <property type="match status" value="1"/>
</dbReference>
<dbReference type="SUPFAM" id="SSF56349">
    <property type="entry name" value="DNA breaking-rejoining enzymes"/>
    <property type="match status" value="1"/>
</dbReference>
<evidence type="ECO:0000256" key="3">
    <source>
        <dbReference type="ARBA" id="ARBA00023125"/>
    </source>
</evidence>
<dbReference type="Pfam" id="PF22022">
    <property type="entry name" value="Phage_int_M"/>
    <property type="match status" value="1"/>
</dbReference>
<evidence type="ECO:0000313" key="9">
    <source>
        <dbReference type="EMBL" id="PZQ13607.1"/>
    </source>
</evidence>
<dbReference type="PANTHER" id="PTHR30629:SF2">
    <property type="entry name" value="PROPHAGE INTEGRASE INTS-RELATED"/>
    <property type="match status" value="1"/>
</dbReference>
<evidence type="ECO:0000256" key="6">
    <source>
        <dbReference type="SAM" id="MobiDB-lite"/>
    </source>
</evidence>
<dbReference type="AlphaFoldDB" id="A0A2W5M1N7"/>
<evidence type="ECO:0000256" key="5">
    <source>
        <dbReference type="PROSITE-ProRule" id="PRU01248"/>
    </source>
</evidence>
<proteinExistence type="inferred from homology"/>
<evidence type="ECO:0000259" key="8">
    <source>
        <dbReference type="PROSITE" id="PS51900"/>
    </source>
</evidence>
<dbReference type="InterPro" id="IPR002104">
    <property type="entry name" value="Integrase_catalytic"/>
</dbReference>
<feature type="domain" description="Tyr recombinase" evidence="7">
    <location>
        <begin position="209"/>
        <end position="391"/>
    </location>
</feature>
<dbReference type="Gene3D" id="1.10.443.10">
    <property type="entry name" value="Intergrase catalytic core"/>
    <property type="match status" value="1"/>
</dbReference>
<evidence type="ECO:0000256" key="4">
    <source>
        <dbReference type="ARBA" id="ARBA00023172"/>
    </source>
</evidence>
<gene>
    <name evidence="9" type="ORF">DI565_13780</name>
</gene>
<comment type="similarity">
    <text evidence="1">Belongs to the 'phage' integrase family.</text>
</comment>
<dbReference type="InterPro" id="IPR010998">
    <property type="entry name" value="Integrase_recombinase_N"/>
</dbReference>
<keyword evidence="4" id="KW-0233">DNA recombination</keyword>
<organism evidence="9 10">
    <name type="scientific">Ancylobacter novellus</name>
    <name type="common">Thiobacillus novellus</name>
    <dbReference type="NCBI Taxonomy" id="921"/>
    <lineage>
        <taxon>Bacteria</taxon>
        <taxon>Pseudomonadati</taxon>
        <taxon>Pseudomonadota</taxon>
        <taxon>Alphaproteobacteria</taxon>
        <taxon>Hyphomicrobiales</taxon>
        <taxon>Xanthobacteraceae</taxon>
        <taxon>Ancylobacter</taxon>
    </lineage>
</organism>
<dbReference type="CDD" id="cd00801">
    <property type="entry name" value="INT_P4_C"/>
    <property type="match status" value="1"/>
</dbReference>
<dbReference type="GO" id="GO:0006310">
    <property type="term" value="P:DNA recombination"/>
    <property type="evidence" value="ECO:0007669"/>
    <property type="project" value="UniProtKB-KW"/>
</dbReference>
<feature type="domain" description="Core-binding (CB)" evidence="8">
    <location>
        <begin position="103"/>
        <end position="184"/>
    </location>
</feature>
<dbReference type="Pfam" id="PF00589">
    <property type="entry name" value="Phage_integrase"/>
    <property type="match status" value="1"/>
</dbReference>
<dbReference type="Gene3D" id="1.10.150.130">
    <property type="match status" value="1"/>
</dbReference>
<reference evidence="9 10" key="1">
    <citation type="submission" date="2017-08" db="EMBL/GenBank/DDBJ databases">
        <title>Infants hospitalized years apart are colonized by the same room-sourced microbial strains.</title>
        <authorList>
            <person name="Brooks B."/>
            <person name="Olm M.R."/>
            <person name="Firek B.A."/>
            <person name="Baker R."/>
            <person name="Thomas B.C."/>
            <person name="Morowitz M.J."/>
            <person name="Banfield J.F."/>
        </authorList>
    </citation>
    <scope>NUCLEOTIDE SEQUENCE [LARGE SCALE GENOMIC DNA]</scope>
    <source>
        <strain evidence="9">S2_005_003_R2_43</strain>
    </source>
</reference>
<accession>A0A2W5M1N7</accession>
<evidence type="ECO:0000313" key="10">
    <source>
        <dbReference type="Proteomes" id="UP000249577"/>
    </source>
</evidence>
<dbReference type="EMBL" id="QFPN01000007">
    <property type="protein sequence ID" value="PZQ13607.1"/>
    <property type="molecule type" value="Genomic_DNA"/>
</dbReference>
<evidence type="ECO:0000256" key="1">
    <source>
        <dbReference type="ARBA" id="ARBA00008857"/>
    </source>
</evidence>
<dbReference type="InterPro" id="IPR025166">
    <property type="entry name" value="Integrase_DNA_bind_dom"/>
</dbReference>
<dbReference type="GO" id="GO:0003677">
    <property type="term" value="F:DNA binding"/>
    <property type="evidence" value="ECO:0007669"/>
    <property type="project" value="UniProtKB-UniRule"/>
</dbReference>